<proteinExistence type="predicted"/>
<feature type="compositionally biased region" description="Polar residues" evidence="1">
    <location>
        <begin position="403"/>
        <end position="417"/>
    </location>
</feature>
<dbReference type="SUPFAM" id="SSF52047">
    <property type="entry name" value="RNI-like"/>
    <property type="match status" value="1"/>
</dbReference>
<gene>
    <name evidence="2" type="ORF">Cboi02_000316800</name>
</gene>
<accession>A0A9W6SZP5</accession>
<feature type="compositionally biased region" description="Low complexity" evidence="1">
    <location>
        <begin position="453"/>
        <end position="473"/>
    </location>
</feature>
<evidence type="ECO:0000256" key="1">
    <source>
        <dbReference type="SAM" id="MobiDB-lite"/>
    </source>
</evidence>
<comment type="caution">
    <text evidence="2">The sequence shown here is derived from an EMBL/GenBank/DDBJ whole genome shotgun (WGS) entry which is preliminary data.</text>
</comment>
<keyword evidence="3" id="KW-1185">Reference proteome</keyword>
<dbReference type="Proteomes" id="UP001165120">
    <property type="component" value="Unassembled WGS sequence"/>
</dbReference>
<dbReference type="Gene3D" id="3.80.10.10">
    <property type="entry name" value="Ribonuclease Inhibitor"/>
    <property type="match status" value="1"/>
</dbReference>
<evidence type="ECO:0000313" key="3">
    <source>
        <dbReference type="Proteomes" id="UP001165120"/>
    </source>
</evidence>
<sequence>MVVKITKNLRLDLSNNDLTTNSLLTLFEILPLCKNLNYLSIIGNKLDHASCLALIKAVKNCKTLCQVEFDKDEITSNYEEKIGLLTIRNMERELYNTQNNSSTTKSDLPTGLQNEINEFKKSILGTDKISFTEYISKLISDSETNNSIDIKEVDEFIEKLNKMRVSLHKFIDILVDLRLKDKISGDGKETLFRLALIDSSIKNGLKLICSKYNKKFNDNFINNDFTDRVIQLEKSSGSNSTTITSNSTSTGKTTLASSNNNVNKLSAGDETVEIKDDNETNPVKSLSSLSPSSRDYPSTKKYNDEEGKTFKITSSIINDNKLHDKVQEKVSSSAFEGLTGEEIRSSLLETPDVLKLIGVLDKLKQQGLIADIYSKNAISDTVNSLTKHSTNEEKKGYFETYSNTVMNRGNGHSSTGILPTPSHQEHHHQHHHEDGNDNEDDASIDSLEFVDQNGETNSINNNNSNSNNGGSDDTNLKADDIYDKLLDEIVKKITHKLN</sequence>
<feature type="region of interest" description="Disordered" evidence="1">
    <location>
        <begin position="236"/>
        <end position="303"/>
    </location>
</feature>
<organism evidence="2 3">
    <name type="scientific">Candida boidinii</name>
    <name type="common">Yeast</name>
    <dbReference type="NCBI Taxonomy" id="5477"/>
    <lineage>
        <taxon>Eukaryota</taxon>
        <taxon>Fungi</taxon>
        <taxon>Dikarya</taxon>
        <taxon>Ascomycota</taxon>
        <taxon>Saccharomycotina</taxon>
        <taxon>Pichiomycetes</taxon>
        <taxon>Pichiales</taxon>
        <taxon>Pichiaceae</taxon>
        <taxon>Ogataea</taxon>
        <taxon>Ogataea/Candida clade</taxon>
    </lineage>
</organism>
<feature type="compositionally biased region" description="Low complexity" evidence="1">
    <location>
        <begin position="236"/>
        <end position="254"/>
    </location>
</feature>
<feature type="compositionally biased region" description="Polar residues" evidence="1">
    <location>
        <begin position="255"/>
        <end position="264"/>
    </location>
</feature>
<reference evidence="2" key="1">
    <citation type="submission" date="2023-04" db="EMBL/GenBank/DDBJ databases">
        <title>Candida boidinii NBRC 10035.</title>
        <authorList>
            <person name="Ichikawa N."/>
            <person name="Sato H."/>
            <person name="Tonouchi N."/>
        </authorList>
    </citation>
    <scope>NUCLEOTIDE SEQUENCE</scope>
    <source>
        <strain evidence="2">NBRC 10035</strain>
    </source>
</reference>
<dbReference type="InterPro" id="IPR032675">
    <property type="entry name" value="LRR_dom_sf"/>
</dbReference>
<dbReference type="AlphaFoldDB" id="A0A9W6SZP5"/>
<evidence type="ECO:0000313" key="2">
    <source>
        <dbReference type="EMBL" id="GME71316.1"/>
    </source>
</evidence>
<name>A0A9W6SZP5_CANBO</name>
<dbReference type="EMBL" id="BSXN01001052">
    <property type="protein sequence ID" value="GME71316.1"/>
    <property type="molecule type" value="Genomic_DNA"/>
</dbReference>
<feature type="region of interest" description="Disordered" evidence="1">
    <location>
        <begin position="403"/>
        <end position="475"/>
    </location>
</feature>
<protein>
    <submittedName>
        <fullName evidence="2">Unnamed protein product</fullName>
    </submittedName>
</protein>